<dbReference type="EMBL" id="ASXJ01000120">
    <property type="protein sequence ID" value="ERM01928.1"/>
    <property type="molecule type" value="Genomic_DNA"/>
</dbReference>
<gene>
    <name evidence="1" type="ORF">Q644_02655</name>
</gene>
<sequence>MKKRWYSTEQIVAALKQVELGLPIIDGRSNMPALSPIRFGSGGRSWRRAPFDVTASYPAFRIRVTHIPAGMREVIWRKVLSRFQLSGWTDQ</sequence>
<accession>U4VA88</accession>
<proteinExistence type="predicted"/>
<name>U4VA88_9HYPH</name>
<protein>
    <submittedName>
        <fullName evidence="1">Uncharacterized protein</fullName>
    </submittedName>
</protein>
<evidence type="ECO:0000313" key="1">
    <source>
        <dbReference type="EMBL" id="ERM01928.1"/>
    </source>
</evidence>
<evidence type="ECO:0000313" key="2">
    <source>
        <dbReference type="Proteomes" id="UP000016842"/>
    </source>
</evidence>
<reference evidence="1 2" key="1">
    <citation type="journal article" date="2014" name="FEMS Microbiol. Lett.">
        <title>Genome sequencing analysis reveals virulence-related gene content of Ochrobactrum intermedium strain 229E, a urease-positive strain isolated from the human gastric niche.</title>
        <authorList>
            <person name="Kulkarni G.J."/>
            <person name="Shetty S."/>
            <person name="Dharne M.S."/>
            <person name="Shouche Y.S."/>
        </authorList>
    </citation>
    <scope>NUCLEOTIDE SEQUENCE [LARGE SCALE GENOMIC DNA]</scope>
    <source>
        <strain evidence="1 2">229E</strain>
    </source>
</reference>
<comment type="caution">
    <text evidence="1">The sequence shown here is derived from an EMBL/GenBank/DDBJ whole genome shotgun (WGS) entry which is preliminary data.</text>
</comment>
<dbReference type="AlphaFoldDB" id="U4VA88"/>
<dbReference type="Proteomes" id="UP000016842">
    <property type="component" value="Unassembled WGS sequence"/>
</dbReference>
<organism evidence="1 2">
    <name type="scientific">Brucella intermedia 229E</name>
    <dbReference type="NCBI Taxonomy" id="1337887"/>
    <lineage>
        <taxon>Bacteria</taxon>
        <taxon>Pseudomonadati</taxon>
        <taxon>Pseudomonadota</taxon>
        <taxon>Alphaproteobacteria</taxon>
        <taxon>Hyphomicrobiales</taxon>
        <taxon>Brucellaceae</taxon>
        <taxon>Brucella/Ochrobactrum group</taxon>
        <taxon>Brucella</taxon>
    </lineage>
</organism>